<protein>
    <submittedName>
        <fullName evidence="2">Uncharacterized protein</fullName>
    </submittedName>
</protein>
<keyword evidence="1" id="KW-0472">Membrane</keyword>
<evidence type="ECO:0000313" key="3">
    <source>
        <dbReference type="Proteomes" id="UP000229098"/>
    </source>
</evidence>
<gene>
    <name evidence="2" type="ORF">COU90_03610</name>
</gene>
<evidence type="ECO:0000256" key="1">
    <source>
        <dbReference type="SAM" id="Phobius"/>
    </source>
</evidence>
<dbReference type="Proteomes" id="UP000229098">
    <property type="component" value="Unassembled WGS sequence"/>
</dbReference>
<dbReference type="Gene3D" id="2.60.40.680">
    <property type="match status" value="1"/>
</dbReference>
<dbReference type="EMBL" id="PFEF01000007">
    <property type="protein sequence ID" value="PJE64277.1"/>
    <property type="molecule type" value="Genomic_DNA"/>
</dbReference>
<keyword evidence="1" id="KW-1133">Transmembrane helix</keyword>
<evidence type="ECO:0000313" key="2">
    <source>
        <dbReference type="EMBL" id="PJE64277.1"/>
    </source>
</evidence>
<dbReference type="Gene3D" id="2.60.40.10">
    <property type="entry name" value="Immunoglobulins"/>
    <property type="match status" value="1"/>
</dbReference>
<reference evidence="3" key="1">
    <citation type="submission" date="2017-09" db="EMBL/GenBank/DDBJ databases">
        <title>Depth-based differentiation of microbial function through sediment-hosted aquifers and enrichment of novel symbionts in the deep terrestrial subsurface.</title>
        <authorList>
            <person name="Probst A.J."/>
            <person name="Ladd B."/>
            <person name="Jarett J.K."/>
            <person name="Geller-Mcgrath D.E."/>
            <person name="Sieber C.M.K."/>
            <person name="Emerson J.B."/>
            <person name="Anantharaman K."/>
            <person name="Thomas B.C."/>
            <person name="Malmstrom R."/>
            <person name="Stieglmeier M."/>
            <person name="Klingl A."/>
            <person name="Woyke T."/>
            <person name="Ryan C.M."/>
            <person name="Banfield J.F."/>
        </authorList>
    </citation>
    <scope>NUCLEOTIDE SEQUENCE [LARGE SCALE GENOMIC DNA]</scope>
</reference>
<keyword evidence="1" id="KW-0812">Transmembrane</keyword>
<dbReference type="SUPFAM" id="SSF49384">
    <property type="entry name" value="Carbohydrate-binding domain"/>
    <property type="match status" value="1"/>
</dbReference>
<accession>A0A2M8KWJ6</accession>
<dbReference type="AlphaFoldDB" id="A0A2M8KWJ6"/>
<comment type="caution">
    <text evidence="2">The sequence shown here is derived from an EMBL/GenBank/DDBJ whole genome shotgun (WGS) entry which is preliminary data.</text>
</comment>
<dbReference type="InterPro" id="IPR013783">
    <property type="entry name" value="Ig-like_fold"/>
</dbReference>
<dbReference type="InterPro" id="IPR008965">
    <property type="entry name" value="CBM2/CBM3_carb-bd_dom_sf"/>
</dbReference>
<name>A0A2M8KWJ6_9BACT</name>
<dbReference type="CDD" id="cd08547">
    <property type="entry name" value="Type_II_cohesin"/>
    <property type="match status" value="1"/>
</dbReference>
<sequence length="441" mass="48643">MPTGRQFFGLFLFITMVIFGNIPPVKAAENASLYLSPSSGSFLVGSTFDVSIIINTAGNSVNLIEAELSFPRDKIQIINPSIGKSLVEVWATPPTFSNQEGRVYFVGGVPSPGIQTSNGVILTMTFRVIASGGGEIRFGNRTRTLANDGAGTNILGNTAHSSFTFRPVPPEGPHISSPTHPNQDLFYKNAYPVLIWTKEGASEFSYTIDRDPNGVPDTISETTETSASFETPEDGAWYFHVRARKNGIWGGISTFILNIDTTPPAAFTVQLSSGKRTAEERPIIRFFTTDSRSGLDHYELKIIPLAKDASADTAFFFEVTNPYQFTPLKPGRYTILIRAFDKAGNWRDAEETITISHTILPFVSAEGIDMTLFFLPWDTVLTILFFLVLILILIIGGFWHIHKPHIHSSLKSDLAIIKDALTKKHSSVEPSQKPHNNTFHE</sequence>
<proteinExistence type="predicted"/>
<feature type="transmembrane region" description="Helical" evidence="1">
    <location>
        <begin position="380"/>
        <end position="401"/>
    </location>
</feature>
<dbReference type="GO" id="GO:0030246">
    <property type="term" value="F:carbohydrate binding"/>
    <property type="evidence" value="ECO:0007669"/>
    <property type="project" value="InterPro"/>
</dbReference>
<organism evidence="2 3">
    <name type="scientific">Candidatus Ryanbacteria bacterium CG10_big_fil_rev_8_21_14_0_10_43_42</name>
    <dbReference type="NCBI Taxonomy" id="1974864"/>
    <lineage>
        <taxon>Bacteria</taxon>
        <taxon>Candidatus Ryaniibacteriota</taxon>
    </lineage>
</organism>